<accession>A0A0G3FZ18</accession>
<dbReference type="InterPro" id="IPR012902">
    <property type="entry name" value="N_methyl_site"/>
</dbReference>
<dbReference type="STRING" id="106634.TVD_01675"/>
<dbReference type="Proteomes" id="UP000064201">
    <property type="component" value="Chromosome"/>
</dbReference>
<keyword evidence="2" id="KW-0488">Methylation</keyword>
<evidence type="ECO:0000256" key="6">
    <source>
        <dbReference type="SAM" id="MobiDB-lite"/>
    </source>
</evidence>
<evidence type="ECO:0000256" key="3">
    <source>
        <dbReference type="ARBA" id="ARBA00022692"/>
    </source>
</evidence>
<name>A0A0G3FZ18_9GAMM</name>
<evidence type="ECO:0000256" key="7">
    <source>
        <dbReference type="SAM" id="Phobius"/>
    </source>
</evidence>
<proteinExistence type="predicted"/>
<dbReference type="GO" id="GO:0016020">
    <property type="term" value="C:membrane"/>
    <property type="evidence" value="ECO:0007669"/>
    <property type="project" value="UniProtKB-SubCell"/>
</dbReference>
<evidence type="ECO:0000256" key="4">
    <source>
        <dbReference type="ARBA" id="ARBA00022989"/>
    </source>
</evidence>
<dbReference type="GO" id="GO:0015628">
    <property type="term" value="P:protein secretion by the type II secretion system"/>
    <property type="evidence" value="ECO:0007669"/>
    <property type="project" value="InterPro"/>
</dbReference>
<dbReference type="InterPro" id="IPR002416">
    <property type="entry name" value="T2SS_protein-GspH"/>
</dbReference>
<dbReference type="InterPro" id="IPR045584">
    <property type="entry name" value="Pilin-like"/>
</dbReference>
<comment type="subcellular location">
    <subcellularLocation>
        <location evidence="1">Membrane</location>
        <topology evidence="1">Single-pass membrane protein</topology>
    </subcellularLocation>
</comment>
<dbReference type="EMBL" id="CP011367">
    <property type="protein sequence ID" value="AKJ94158.1"/>
    <property type="molecule type" value="Genomic_DNA"/>
</dbReference>
<feature type="region of interest" description="Disordered" evidence="6">
    <location>
        <begin position="167"/>
        <end position="190"/>
    </location>
</feature>
<evidence type="ECO:0008006" key="10">
    <source>
        <dbReference type="Google" id="ProtNLM"/>
    </source>
</evidence>
<protein>
    <recommendedName>
        <fullName evidence="10">Type II secretion system protein H</fullName>
    </recommendedName>
</protein>
<dbReference type="GO" id="GO:0015627">
    <property type="term" value="C:type II protein secretion system complex"/>
    <property type="evidence" value="ECO:0007669"/>
    <property type="project" value="InterPro"/>
</dbReference>
<evidence type="ECO:0000256" key="2">
    <source>
        <dbReference type="ARBA" id="ARBA00022481"/>
    </source>
</evidence>
<dbReference type="Pfam" id="PF07963">
    <property type="entry name" value="N_methyl"/>
    <property type="match status" value="1"/>
</dbReference>
<dbReference type="KEGG" id="tvr:TVD_01675"/>
<dbReference type="NCBIfam" id="TIGR02532">
    <property type="entry name" value="IV_pilin_GFxxxE"/>
    <property type="match status" value="1"/>
</dbReference>
<keyword evidence="3 7" id="KW-0812">Transmembrane</keyword>
<sequence>MATRRACPTGFTLLELLVVMFIIGVVASIGVLSMSQLGSRSLEQTARQLAGQIELAREHTLLTGQALSIGIGTEGLVILERQWIDDAQVTWTPIERGPLGPRDFRQHGLQPRLYVDGRRSSLREGPEHNRIAISSSGDIEPFELVLEHPDGQSGLVLRAERGQPIQAFEHPPPVRGEPRHLLMARPAQPN</sequence>
<evidence type="ECO:0000313" key="8">
    <source>
        <dbReference type="EMBL" id="AKJ94158.1"/>
    </source>
</evidence>
<keyword evidence="9" id="KW-1185">Reference proteome</keyword>
<dbReference type="SUPFAM" id="SSF54523">
    <property type="entry name" value="Pili subunits"/>
    <property type="match status" value="1"/>
</dbReference>
<dbReference type="OrthoDB" id="5730913at2"/>
<evidence type="ECO:0000256" key="1">
    <source>
        <dbReference type="ARBA" id="ARBA00004167"/>
    </source>
</evidence>
<dbReference type="RefSeq" id="WP_047250646.1">
    <property type="nucleotide sequence ID" value="NZ_CP011367.1"/>
</dbReference>
<dbReference type="PATRIC" id="fig|106634.4.peg.342"/>
<dbReference type="AlphaFoldDB" id="A0A0G3FZ18"/>
<dbReference type="PRINTS" id="PR00885">
    <property type="entry name" value="BCTERIALGSPH"/>
</dbReference>
<feature type="transmembrane region" description="Helical" evidence="7">
    <location>
        <begin position="12"/>
        <end position="34"/>
    </location>
</feature>
<reference evidence="8 9" key="1">
    <citation type="submission" date="2015-04" db="EMBL/GenBank/DDBJ databases">
        <title>Complete Sequence for the Genome of the Thioalkalivibrio versutus D301.</title>
        <authorList>
            <person name="Mu T."/>
            <person name="Zhou J."/>
            <person name="Xu X."/>
        </authorList>
    </citation>
    <scope>NUCLEOTIDE SEQUENCE [LARGE SCALE GENOMIC DNA]</scope>
    <source>
        <strain evidence="8 9">D301</strain>
    </source>
</reference>
<gene>
    <name evidence="8" type="ORF">TVD_01675</name>
</gene>
<evidence type="ECO:0000256" key="5">
    <source>
        <dbReference type="ARBA" id="ARBA00023136"/>
    </source>
</evidence>
<dbReference type="Gene3D" id="3.55.40.10">
    <property type="entry name" value="minor pseudopilin epsh domain"/>
    <property type="match status" value="1"/>
</dbReference>
<keyword evidence="4 7" id="KW-1133">Transmembrane helix</keyword>
<keyword evidence="5 7" id="KW-0472">Membrane</keyword>
<organism evidence="8 9">
    <name type="scientific">Thioalkalivibrio versutus</name>
    <dbReference type="NCBI Taxonomy" id="106634"/>
    <lineage>
        <taxon>Bacteria</taxon>
        <taxon>Pseudomonadati</taxon>
        <taxon>Pseudomonadota</taxon>
        <taxon>Gammaproteobacteria</taxon>
        <taxon>Chromatiales</taxon>
        <taxon>Ectothiorhodospiraceae</taxon>
        <taxon>Thioalkalivibrio</taxon>
    </lineage>
</organism>
<evidence type="ECO:0000313" key="9">
    <source>
        <dbReference type="Proteomes" id="UP000064201"/>
    </source>
</evidence>